<dbReference type="Gene3D" id="1.20.1530.20">
    <property type="match status" value="1"/>
</dbReference>
<name>A0A6S6TDT7_9GAMM</name>
<protein>
    <submittedName>
        <fullName evidence="6">Sodium-dependent transporter</fullName>
    </submittedName>
</protein>
<dbReference type="GO" id="GO:0016020">
    <property type="term" value="C:membrane"/>
    <property type="evidence" value="ECO:0007669"/>
    <property type="project" value="UniProtKB-SubCell"/>
</dbReference>
<reference evidence="6" key="1">
    <citation type="submission" date="2020-01" db="EMBL/GenBank/DDBJ databases">
        <authorList>
            <person name="Meier V. D."/>
            <person name="Meier V D."/>
        </authorList>
    </citation>
    <scope>NUCLEOTIDE SEQUENCE</scope>
    <source>
        <strain evidence="6">HLG_WM_MAG_07</strain>
    </source>
</reference>
<feature type="transmembrane region" description="Helical" evidence="5">
    <location>
        <begin position="193"/>
        <end position="212"/>
    </location>
</feature>
<dbReference type="PANTHER" id="PTHR10361:SF28">
    <property type="entry name" value="P3 PROTEIN-RELATED"/>
    <property type="match status" value="1"/>
</dbReference>
<feature type="transmembrane region" description="Helical" evidence="5">
    <location>
        <begin position="95"/>
        <end position="115"/>
    </location>
</feature>
<organism evidence="6">
    <name type="scientific">uncultured Thiotrichaceae bacterium</name>
    <dbReference type="NCBI Taxonomy" id="298394"/>
    <lineage>
        <taxon>Bacteria</taxon>
        <taxon>Pseudomonadati</taxon>
        <taxon>Pseudomonadota</taxon>
        <taxon>Gammaproteobacteria</taxon>
        <taxon>Thiotrichales</taxon>
        <taxon>Thiotrichaceae</taxon>
        <taxon>environmental samples</taxon>
    </lineage>
</organism>
<feature type="transmembrane region" description="Helical" evidence="5">
    <location>
        <begin position="37"/>
        <end position="54"/>
    </location>
</feature>
<proteinExistence type="predicted"/>
<comment type="subcellular location">
    <subcellularLocation>
        <location evidence="1">Membrane</location>
        <topology evidence="1">Multi-pass membrane protein</topology>
    </subcellularLocation>
</comment>
<dbReference type="InterPro" id="IPR038770">
    <property type="entry name" value="Na+/solute_symporter_sf"/>
</dbReference>
<feature type="transmembrane region" description="Helical" evidence="5">
    <location>
        <begin position="122"/>
        <end position="143"/>
    </location>
</feature>
<sequence length="304" mass="32981">MTQFAQMITRFFPLVALFFVGIAWFVPEPLVALKPSIIYLLGLIMFGMGISLTIDDFKRAITNRKALAFGTGMQFLLMPLLAFILAVVFKLPEMLFIGMILVGTSPGGTASNVMCYLAKGDVALSITLTAISTLIAIVATPLLTELYAGQTVDVPMTKMLVDIAKIIVLPVGVGLLLNTFFSARLKTVQQIFPAISVIAISLIIGIVVALNHERIGSLSMVLFIAVILHNLIGLLGTYWLSGLFGWDIRTRKTLAIEVGMQNSGLAVFMGVKYFAPLSALPGAIFSIWHNLSGSIFASYMRNKQ</sequence>
<feature type="transmembrane region" description="Helical" evidence="5">
    <location>
        <begin position="218"/>
        <end position="241"/>
    </location>
</feature>
<keyword evidence="3 5" id="KW-1133">Transmembrane helix</keyword>
<dbReference type="PANTHER" id="PTHR10361">
    <property type="entry name" value="SODIUM-BILE ACID COTRANSPORTER"/>
    <property type="match status" value="1"/>
</dbReference>
<evidence type="ECO:0000256" key="4">
    <source>
        <dbReference type="ARBA" id="ARBA00023136"/>
    </source>
</evidence>
<evidence type="ECO:0000256" key="1">
    <source>
        <dbReference type="ARBA" id="ARBA00004141"/>
    </source>
</evidence>
<dbReference type="InterPro" id="IPR004710">
    <property type="entry name" value="Bilac:Na_transpt"/>
</dbReference>
<evidence type="ECO:0000256" key="5">
    <source>
        <dbReference type="SAM" id="Phobius"/>
    </source>
</evidence>
<dbReference type="EMBL" id="CACVAY010000090">
    <property type="protein sequence ID" value="CAA6819032.1"/>
    <property type="molecule type" value="Genomic_DNA"/>
</dbReference>
<keyword evidence="2 5" id="KW-0812">Transmembrane</keyword>
<keyword evidence="4 5" id="KW-0472">Membrane</keyword>
<feature type="transmembrane region" description="Helical" evidence="5">
    <location>
        <begin position="7"/>
        <end position="25"/>
    </location>
</feature>
<evidence type="ECO:0000256" key="3">
    <source>
        <dbReference type="ARBA" id="ARBA00022989"/>
    </source>
</evidence>
<dbReference type="InterPro" id="IPR002657">
    <property type="entry name" value="BilAc:Na_symport/Acr3"/>
</dbReference>
<dbReference type="AlphaFoldDB" id="A0A6S6TDT7"/>
<evidence type="ECO:0000313" key="6">
    <source>
        <dbReference type="EMBL" id="CAA6819032.1"/>
    </source>
</evidence>
<gene>
    <name evidence="6" type="ORF">HELGO_WM45231</name>
</gene>
<feature type="transmembrane region" description="Helical" evidence="5">
    <location>
        <begin position="163"/>
        <end position="181"/>
    </location>
</feature>
<dbReference type="Pfam" id="PF01758">
    <property type="entry name" value="SBF"/>
    <property type="match status" value="1"/>
</dbReference>
<evidence type="ECO:0000256" key="2">
    <source>
        <dbReference type="ARBA" id="ARBA00022692"/>
    </source>
</evidence>
<feature type="transmembrane region" description="Helical" evidence="5">
    <location>
        <begin position="66"/>
        <end position="89"/>
    </location>
</feature>
<feature type="transmembrane region" description="Helical" evidence="5">
    <location>
        <begin position="253"/>
        <end position="274"/>
    </location>
</feature>
<accession>A0A6S6TDT7</accession>